<feature type="region of interest" description="Disordered" evidence="1">
    <location>
        <begin position="1"/>
        <end position="22"/>
    </location>
</feature>
<dbReference type="EMBL" id="BAAAQM010000001">
    <property type="protein sequence ID" value="GAA1949786.1"/>
    <property type="molecule type" value="Genomic_DNA"/>
</dbReference>
<proteinExistence type="predicted"/>
<evidence type="ECO:0000256" key="1">
    <source>
        <dbReference type="SAM" id="MobiDB-lite"/>
    </source>
</evidence>
<reference evidence="2 3" key="1">
    <citation type="journal article" date="2019" name="Int. J. Syst. Evol. Microbiol.">
        <title>The Global Catalogue of Microorganisms (GCM) 10K type strain sequencing project: providing services to taxonomists for standard genome sequencing and annotation.</title>
        <authorList>
            <consortium name="The Broad Institute Genomics Platform"/>
            <consortium name="The Broad Institute Genome Sequencing Center for Infectious Disease"/>
            <person name="Wu L."/>
            <person name="Ma J."/>
        </authorList>
    </citation>
    <scope>NUCLEOTIDE SEQUENCE [LARGE SCALE GENOMIC DNA]</scope>
    <source>
        <strain evidence="2 3">JCM 16013</strain>
    </source>
</reference>
<evidence type="ECO:0000313" key="2">
    <source>
        <dbReference type="EMBL" id="GAA1949786.1"/>
    </source>
</evidence>
<organism evidence="2 3">
    <name type="scientific">Catenulispora subtropica</name>
    <dbReference type="NCBI Taxonomy" id="450798"/>
    <lineage>
        <taxon>Bacteria</taxon>
        <taxon>Bacillati</taxon>
        <taxon>Actinomycetota</taxon>
        <taxon>Actinomycetes</taxon>
        <taxon>Catenulisporales</taxon>
        <taxon>Catenulisporaceae</taxon>
        <taxon>Catenulispora</taxon>
    </lineage>
</organism>
<protein>
    <submittedName>
        <fullName evidence="2">Uncharacterized protein</fullName>
    </submittedName>
</protein>
<comment type="caution">
    <text evidence="2">The sequence shown here is derived from an EMBL/GenBank/DDBJ whole genome shotgun (WGS) entry which is preliminary data.</text>
</comment>
<gene>
    <name evidence="2" type="ORF">GCM10009838_01070</name>
</gene>
<keyword evidence="3" id="KW-1185">Reference proteome</keyword>
<sequence length="78" mass="8538">MPAPTVATEPRETEDGPVTDEAMRATPLGDADVWVLDPETPDVPSCPPYVVRWHQNARTRQAGAGRRAFARRTVAEPV</sequence>
<accession>A0ABN2QCW3</accession>
<dbReference type="Proteomes" id="UP001499854">
    <property type="component" value="Unassembled WGS sequence"/>
</dbReference>
<evidence type="ECO:0000313" key="3">
    <source>
        <dbReference type="Proteomes" id="UP001499854"/>
    </source>
</evidence>
<name>A0ABN2QCW3_9ACTN</name>